<dbReference type="AlphaFoldDB" id="A0A0R3U9K8"/>
<keyword evidence="1" id="KW-0677">Repeat</keyword>
<evidence type="ECO:0000313" key="3">
    <source>
        <dbReference type="EMBL" id="VDD77604.1"/>
    </source>
</evidence>
<sequence>MIAFAKCLPECFTHNLCSPSPPHIKAAVTDNDSTIQETDQKEGVAKISSTNTMGKSAGGNLNKSQKKKKKKAALEASSNMAMGCIGLSMNEGLADPANWPPLTLFANTQLRLFVSRCDPSVEVAIDAERLGLRACCELEEELESDNDRTSDRRLVLLSQPHNPSALQPTALATRLLLESIRTPVDIQMATASALQRCVNGKSQEEIQHVLDYWLEIYRCLMEKPQSKTDMYGKPVTPSPSKYTSQRIGLARALAAIVGCSRSPGYYPNLRLDNGDVTISSAAPTTAVIDGASIKQQKAGAWLQKIFRFLVDEGLHDPDEEVRYALLQAGLAATREYGVTNLQQMLQVLEAFLNKAPNVAELDMVRQSVVVLLGSLAKYLGPDDPRVGSIFSRLLSAVSFPADVVQKAVEDCLSPLAPKLPPDQLEKTFPRLLSTLFSSMGYAERRGAAYALAGIVRGCGVTTLKQHNIIDKLLNALESKNSKHKESKSHYCSDYVTL</sequence>
<organism evidence="3 4">
    <name type="scientific">Mesocestoides corti</name>
    <name type="common">Flatworm</name>
    <dbReference type="NCBI Taxonomy" id="53468"/>
    <lineage>
        <taxon>Eukaryota</taxon>
        <taxon>Metazoa</taxon>
        <taxon>Spiralia</taxon>
        <taxon>Lophotrochozoa</taxon>
        <taxon>Platyhelminthes</taxon>
        <taxon>Cestoda</taxon>
        <taxon>Eucestoda</taxon>
        <taxon>Cyclophyllidea</taxon>
        <taxon>Mesocestoididae</taxon>
        <taxon>Mesocestoides</taxon>
    </lineage>
</organism>
<dbReference type="PANTHER" id="PTHR23346">
    <property type="entry name" value="TRANSLATIONAL ACTIVATOR GCN1-RELATED"/>
    <property type="match status" value="1"/>
</dbReference>
<dbReference type="PANTHER" id="PTHR23346:SF7">
    <property type="entry name" value="STALLED RIBOSOME SENSOR GCN1"/>
    <property type="match status" value="1"/>
</dbReference>
<evidence type="ECO:0008006" key="5">
    <source>
        <dbReference type="Google" id="ProtNLM"/>
    </source>
</evidence>
<reference evidence="3 4" key="1">
    <citation type="submission" date="2018-10" db="EMBL/GenBank/DDBJ databases">
        <authorList>
            <consortium name="Pathogen Informatics"/>
        </authorList>
    </citation>
    <scope>NUCLEOTIDE SEQUENCE [LARGE SCALE GENOMIC DNA]</scope>
</reference>
<dbReference type="SUPFAM" id="SSF48371">
    <property type="entry name" value="ARM repeat"/>
    <property type="match status" value="1"/>
</dbReference>
<name>A0A0R3U9K8_MESCO</name>
<evidence type="ECO:0000313" key="4">
    <source>
        <dbReference type="Proteomes" id="UP000267029"/>
    </source>
</evidence>
<keyword evidence="4" id="KW-1185">Reference proteome</keyword>
<dbReference type="STRING" id="53468.A0A0R3U9K8"/>
<evidence type="ECO:0000256" key="1">
    <source>
        <dbReference type="ARBA" id="ARBA00022737"/>
    </source>
</evidence>
<dbReference type="GO" id="GO:0006417">
    <property type="term" value="P:regulation of translation"/>
    <property type="evidence" value="ECO:0007669"/>
    <property type="project" value="TreeGrafter"/>
</dbReference>
<dbReference type="InterPro" id="IPR016024">
    <property type="entry name" value="ARM-type_fold"/>
</dbReference>
<feature type="region of interest" description="Disordered" evidence="2">
    <location>
        <begin position="41"/>
        <end position="72"/>
    </location>
</feature>
<feature type="compositionally biased region" description="Polar residues" evidence="2">
    <location>
        <begin position="47"/>
        <end position="63"/>
    </location>
</feature>
<dbReference type="InterPro" id="IPR011989">
    <property type="entry name" value="ARM-like"/>
</dbReference>
<dbReference type="GO" id="GO:0005829">
    <property type="term" value="C:cytosol"/>
    <property type="evidence" value="ECO:0007669"/>
    <property type="project" value="TreeGrafter"/>
</dbReference>
<dbReference type="Proteomes" id="UP000267029">
    <property type="component" value="Unassembled WGS sequence"/>
</dbReference>
<evidence type="ECO:0000256" key="2">
    <source>
        <dbReference type="SAM" id="MobiDB-lite"/>
    </source>
</evidence>
<dbReference type="OrthoDB" id="5856766at2759"/>
<dbReference type="Gene3D" id="1.25.10.10">
    <property type="entry name" value="Leucine-rich Repeat Variant"/>
    <property type="match status" value="2"/>
</dbReference>
<dbReference type="EMBL" id="UXSR01000878">
    <property type="protein sequence ID" value="VDD77604.1"/>
    <property type="molecule type" value="Genomic_DNA"/>
</dbReference>
<protein>
    <recommendedName>
        <fullName evidence="5">TOG domain-containing protein</fullName>
    </recommendedName>
</protein>
<accession>A0A0R3U9K8</accession>
<gene>
    <name evidence="3" type="ORF">MCOS_LOCUS3607</name>
</gene>
<dbReference type="GO" id="GO:0019887">
    <property type="term" value="F:protein kinase regulator activity"/>
    <property type="evidence" value="ECO:0007669"/>
    <property type="project" value="TreeGrafter"/>
</dbReference>
<dbReference type="GO" id="GO:0034198">
    <property type="term" value="P:cellular response to amino acid starvation"/>
    <property type="evidence" value="ECO:0007669"/>
    <property type="project" value="TreeGrafter"/>
</dbReference>
<proteinExistence type="predicted"/>